<dbReference type="PANTHER" id="PTHR45698">
    <property type="entry name" value="TRACE AMINE-ASSOCIATED RECEPTOR 19N-RELATED"/>
    <property type="match status" value="1"/>
</dbReference>
<dbReference type="GO" id="GO:0004930">
    <property type="term" value="F:G protein-coupled receptor activity"/>
    <property type="evidence" value="ECO:0007669"/>
    <property type="project" value="InterPro"/>
</dbReference>
<dbReference type="InterPro" id="IPR017452">
    <property type="entry name" value="GPCR_Rhodpsn_7TM"/>
</dbReference>
<dbReference type="Pfam" id="PF00001">
    <property type="entry name" value="7tm_1"/>
    <property type="match status" value="1"/>
</dbReference>
<dbReference type="Gene3D" id="1.20.1070.10">
    <property type="entry name" value="Rhodopsin 7-helix transmembrane proteins"/>
    <property type="match status" value="1"/>
</dbReference>
<dbReference type="OrthoDB" id="5981855at2759"/>
<keyword evidence="2 5" id="KW-0812">Transmembrane</keyword>
<dbReference type="InterPro" id="IPR000276">
    <property type="entry name" value="GPCR_Rhodpsn"/>
</dbReference>
<keyword evidence="8" id="KW-1185">Reference proteome</keyword>
<dbReference type="PROSITE" id="PS50262">
    <property type="entry name" value="G_PROTEIN_RECEP_F1_2"/>
    <property type="match status" value="1"/>
</dbReference>
<evidence type="ECO:0000256" key="4">
    <source>
        <dbReference type="ARBA" id="ARBA00023136"/>
    </source>
</evidence>
<feature type="transmembrane region" description="Helical" evidence="5">
    <location>
        <begin position="143"/>
        <end position="163"/>
    </location>
</feature>
<feature type="transmembrane region" description="Helical" evidence="5">
    <location>
        <begin position="57"/>
        <end position="83"/>
    </location>
</feature>
<dbReference type="GO" id="GO:0016020">
    <property type="term" value="C:membrane"/>
    <property type="evidence" value="ECO:0007669"/>
    <property type="project" value="UniProtKB-SubCell"/>
</dbReference>
<feature type="transmembrane region" description="Helical" evidence="5">
    <location>
        <begin position="183"/>
        <end position="204"/>
    </location>
</feature>
<evidence type="ECO:0000313" key="8">
    <source>
        <dbReference type="Proteomes" id="UP001163046"/>
    </source>
</evidence>
<dbReference type="SUPFAM" id="SSF81321">
    <property type="entry name" value="Family A G protein-coupled receptor-like"/>
    <property type="match status" value="1"/>
</dbReference>
<feature type="domain" description="G-protein coupled receptors family 1 profile" evidence="6">
    <location>
        <begin position="36"/>
        <end position="243"/>
    </location>
</feature>
<organism evidence="7 8">
    <name type="scientific">Desmophyllum pertusum</name>
    <dbReference type="NCBI Taxonomy" id="174260"/>
    <lineage>
        <taxon>Eukaryota</taxon>
        <taxon>Metazoa</taxon>
        <taxon>Cnidaria</taxon>
        <taxon>Anthozoa</taxon>
        <taxon>Hexacorallia</taxon>
        <taxon>Scleractinia</taxon>
        <taxon>Caryophylliina</taxon>
        <taxon>Caryophylliidae</taxon>
        <taxon>Desmophyllum</taxon>
    </lineage>
</organism>
<gene>
    <name evidence="7" type="ORF">OS493_003078</name>
</gene>
<evidence type="ECO:0000256" key="2">
    <source>
        <dbReference type="ARBA" id="ARBA00022692"/>
    </source>
</evidence>
<comment type="subcellular location">
    <subcellularLocation>
        <location evidence="1">Membrane</location>
    </subcellularLocation>
</comment>
<dbReference type="Proteomes" id="UP001163046">
    <property type="component" value="Unassembled WGS sequence"/>
</dbReference>
<evidence type="ECO:0000256" key="3">
    <source>
        <dbReference type="ARBA" id="ARBA00022989"/>
    </source>
</evidence>
<evidence type="ECO:0000259" key="6">
    <source>
        <dbReference type="PROSITE" id="PS50262"/>
    </source>
</evidence>
<name>A0A9W9YJW4_9CNID</name>
<keyword evidence="3 5" id="KW-1133">Transmembrane helix</keyword>
<reference evidence="7" key="1">
    <citation type="submission" date="2023-01" db="EMBL/GenBank/DDBJ databases">
        <title>Genome assembly of the deep-sea coral Lophelia pertusa.</title>
        <authorList>
            <person name="Herrera S."/>
            <person name="Cordes E."/>
        </authorList>
    </citation>
    <scope>NUCLEOTIDE SEQUENCE</scope>
    <source>
        <strain evidence="7">USNM1676648</strain>
        <tissue evidence="7">Polyp</tissue>
    </source>
</reference>
<dbReference type="PRINTS" id="PR00237">
    <property type="entry name" value="GPCRRHODOPSN"/>
</dbReference>
<feature type="transmembrane region" description="Helical" evidence="5">
    <location>
        <begin position="103"/>
        <end position="122"/>
    </location>
</feature>
<comment type="caution">
    <text evidence="7">The sequence shown here is derived from an EMBL/GenBank/DDBJ whole genome shotgun (WGS) entry which is preliminary data.</text>
</comment>
<feature type="transmembrane region" description="Helical" evidence="5">
    <location>
        <begin position="20"/>
        <end position="45"/>
    </location>
</feature>
<evidence type="ECO:0000313" key="7">
    <source>
        <dbReference type="EMBL" id="KAJ7340338.1"/>
    </source>
</evidence>
<accession>A0A9W9YJW4</accession>
<dbReference type="EMBL" id="MU827778">
    <property type="protein sequence ID" value="KAJ7340338.1"/>
    <property type="molecule type" value="Genomic_DNA"/>
</dbReference>
<dbReference type="PANTHER" id="PTHR45698:SF1">
    <property type="entry name" value="TRACE AMINE-ASSOCIATED RECEPTOR 13C-LIKE"/>
    <property type="match status" value="1"/>
</dbReference>
<sequence length="243" mass="27427">MDNNGSSNKGSSTSVSPEYIGFATAFSFMIMTDLVGNTLVILVIMTNRNMRTSINYVLVNLAVADITVAIFMGIKFVIGPTFIHPDGITGRYLCKFITGGTTAWMAAVASIYTLVAIAVEAYHATYRPFKRRSGTAKNIGRTVFLIWLIALFWGLPLYLSVTYEDKIKTCAEHWPYPILPKMYSFGWIIVAGVIPIAVMCVLYFKVVRRLWLANSRTKTTLRWHFFAPRSGLLPWCYLLVRYM</sequence>
<evidence type="ECO:0000256" key="5">
    <source>
        <dbReference type="SAM" id="Phobius"/>
    </source>
</evidence>
<evidence type="ECO:0000256" key="1">
    <source>
        <dbReference type="ARBA" id="ARBA00004370"/>
    </source>
</evidence>
<proteinExistence type="predicted"/>
<protein>
    <recommendedName>
        <fullName evidence="6">G-protein coupled receptors family 1 profile domain-containing protein</fullName>
    </recommendedName>
</protein>
<keyword evidence="4 5" id="KW-0472">Membrane</keyword>
<dbReference type="AlphaFoldDB" id="A0A9W9YJW4"/>